<feature type="transmembrane region" description="Helical" evidence="24">
    <location>
        <begin position="102"/>
        <end position="123"/>
    </location>
</feature>
<dbReference type="AlphaFoldDB" id="A0A2A4CP23"/>
<comment type="catalytic activity">
    <reaction evidence="24">
        <text>a 1,2-diacyl-sn-glycerol + ATP = a 1,2-diacyl-sn-glycero-3-phosphate + ADP + H(+)</text>
        <dbReference type="Rhea" id="RHEA:10272"/>
        <dbReference type="ChEBI" id="CHEBI:15378"/>
        <dbReference type="ChEBI" id="CHEBI:17815"/>
        <dbReference type="ChEBI" id="CHEBI:30616"/>
        <dbReference type="ChEBI" id="CHEBI:58608"/>
        <dbReference type="ChEBI" id="CHEBI:456216"/>
        <dbReference type="EC" id="2.7.1.107"/>
    </reaction>
</comment>
<dbReference type="EMBL" id="NTJD01000007">
    <property type="protein sequence ID" value="PCD76217.1"/>
    <property type="molecule type" value="Genomic_DNA"/>
</dbReference>
<comment type="caution">
    <text evidence="25">The sequence shown here is derived from an EMBL/GenBank/DDBJ whole genome shotgun (WGS) entry which is preliminary data.</text>
</comment>
<dbReference type="Proteomes" id="UP000243507">
    <property type="component" value="Unassembled WGS sequence"/>
</dbReference>
<dbReference type="InterPro" id="IPR033718">
    <property type="entry name" value="DAGK_prok"/>
</dbReference>
<keyword evidence="10 23" id="KW-0479">Metal-binding</keyword>
<keyword evidence="7 24" id="KW-0997">Cell inner membrane</keyword>
<keyword evidence="16 24" id="KW-0443">Lipid metabolism</keyword>
<dbReference type="OrthoDB" id="9796011at2"/>
<evidence type="ECO:0000256" key="21">
    <source>
        <dbReference type="PIRSR" id="PIRSR600829-2"/>
    </source>
</evidence>
<feature type="active site" description="Proton acceptor" evidence="20">
    <location>
        <position position="75"/>
    </location>
</feature>
<gene>
    <name evidence="25" type="ORF">CLN94_10345</name>
</gene>
<evidence type="ECO:0000256" key="18">
    <source>
        <dbReference type="ARBA" id="ARBA00023209"/>
    </source>
</evidence>
<comment type="caution">
    <text evidence="24">Lacks conserved residue(s) required for the propagation of feature annotation.</text>
</comment>
<feature type="binding site" evidence="22">
    <location>
        <position position="23"/>
    </location>
    <ligand>
        <name>ATP</name>
        <dbReference type="ChEBI" id="CHEBI:30616"/>
    </ligand>
</feature>
<organism evidence="25 26">
    <name type="scientific">Pseudothioclava arenosa</name>
    <dbReference type="NCBI Taxonomy" id="1795308"/>
    <lineage>
        <taxon>Bacteria</taxon>
        <taxon>Pseudomonadati</taxon>
        <taxon>Pseudomonadota</taxon>
        <taxon>Alphaproteobacteria</taxon>
        <taxon>Rhodobacterales</taxon>
        <taxon>Paracoccaceae</taxon>
        <taxon>Pseudothioclava</taxon>
    </lineage>
</organism>
<name>A0A2A4CP23_9RHOB</name>
<evidence type="ECO:0000256" key="3">
    <source>
        <dbReference type="ARBA" id="ARBA00012133"/>
    </source>
</evidence>
<evidence type="ECO:0000256" key="4">
    <source>
        <dbReference type="ARBA" id="ARBA00017575"/>
    </source>
</evidence>
<keyword evidence="17 24" id="KW-0472">Membrane</keyword>
<evidence type="ECO:0000313" key="26">
    <source>
        <dbReference type="Proteomes" id="UP000243507"/>
    </source>
</evidence>
<evidence type="ECO:0000256" key="22">
    <source>
        <dbReference type="PIRSR" id="PIRSR600829-3"/>
    </source>
</evidence>
<evidence type="ECO:0000256" key="8">
    <source>
        <dbReference type="ARBA" id="ARBA00022679"/>
    </source>
</evidence>
<feature type="binding site" evidence="21">
    <location>
        <position position="104"/>
    </location>
    <ligand>
        <name>substrate</name>
    </ligand>
</feature>
<dbReference type="GO" id="GO:0046872">
    <property type="term" value="F:metal ion binding"/>
    <property type="evidence" value="ECO:0007669"/>
    <property type="project" value="UniProtKB-KW"/>
</dbReference>
<keyword evidence="15 24" id="KW-1133">Transmembrane helix</keyword>
<dbReference type="GO" id="GO:0004143">
    <property type="term" value="F:ATP-dependent diacylglycerol kinase activity"/>
    <property type="evidence" value="ECO:0007669"/>
    <property type="project" value="UniProtKB-EC"/>
</dbReference>
<evidence type="ECO:0000256" key="23">
    <source>
        <dbReference type="PIRSR" id="PIRSR600829-4"/>
    </source>
</evidence>
<comment type="function">
    <text evidence="24">Catalyzes the ATP-dependent phosphorylation of sn-l,2-diacylglycerol (DAG) to phosphatidic acid. Involved in the recycling of diacylglycerol produced as a by-product during membrane-derived oligosaccharide (MDO) biosynthesis.</text>
</comment>
<evidence type="ECO:0000256" key="9">
    <source>
        <dbReference type="ARBA" id="ARBA00022692"/>
    </source>
</evidence>
<dbReference type="InterPro" id="IPR036945">
    <property type="entry name" value="DAGK_sf"/>
</dbReference>
<comment type="similarity">
    <text evidence="2 24">Belongs to the bacterial diacylglycerol kinase family.</text>
</comment>
<evidence type="ECO:0000256" key="1">
    <source>
        <dbReference type="ARBA" id="ARBA00004429"/>
    </source>
</evidence>
<feature type="binding site" evidence="22">
    <location>
        <begin position="100"/>
        <end position="101"/>
    </location>
    <ligand>
        <name>ATP</name>
        <dbReference type="ChEBI" id="CHEBI:30616"/>
    </ligand>
</feature>
<dbReference type="EC" id="2.7.1.107" evidence="3 24"/>
<keyword evidence="9 24" id="KW-0812">Transmembrane</keyword>
<evidence type="ECO:0000256" key="17">
    <source>
        <dbReference type="ARBA" id="ARBA00023136"/>
    </source>
</evidence>
<evidence type="ECO:0000256" key="6">
    <source>
        <dbReference type="ARBA" id="ARBA00022516"/>
    </source>
</evidence>
<protein>
    <recommendedName>
        <fullName evidence="4 24">Diacylglycerol kinase</fullName>
        <ecNumber evidence="3 24">2.7.1.107</ecNumber>
    </recommendedName>
</protein>
<keyword evidence="8 24" id="KW-0808">Transferase</keyword>
<keyword evidence="13 22" id="KW-0067">ATP-binding</keyword>
<sequence>MSDEKRPAPPPGGPAHVLAAAGYSASGLARLWKETAFRHQVLAAALLLPVYVAAHARPLEIVLFVLLALIGFAFEAINTAIEEVVDRVSPERSDMAKNAKDLGSLSVAFILLAHGTLLAYVLIT</sequence>
<feature type="binding site" evidence="22">
    <location>
        <position position="34"/>
    </location>
    <ligand>
        <name>ATP</name>
        <dbReference type="ChEBI" id="CHEBI:30616"/>
    </ligand>
</feature>
<accession>A0A2A4CP23</accession>
<dbReference type="CDD" id="cd14264">
    <property type="entry name" value="DAGK_IM"/>
    <property type="match status" value="1"/>
</dbReference>
<evidence type="ECO:0000256" key="13">
    <source>
        <dbReference type="ARBA" id="ARBA00022840"/>
    </source>
</evidence>
<keyword evidence="19 24" id="KW-1208">Phospholipid metabolism</keyword>
<dbReference type="Pfam" id="PF01219">
    <property type="entry name" value="DAGK_prokar"/>
    <property type="match status" value="1"/>
</dbReference>
<feature type="transmembrane region" description="Helical" evidence="24">
    <location>
        <begin position="61"/>
        <end position="81"/>
    </location>
</feature>
<comment type="subcellular location">
    <subcellularLocation>
        <location evidence="1 24">Cell inner membrane</location>
        <topology evidence="1 24">Multi-pass membrane protein</topology>
    </subcellularLocation>
</comment>
<evidence type="ECO:0000256" key="11">
    <source>
        <dbReference type="ARBA" id="ARBA00022741"/>
    </source>
</evidence>
<evidence type="ECO:0000256" key="24">
    <source>
        <dbReference type="RuleBase" id="RU363065"/>
    </source>
</evidence>
<dbReference type="PANTHER" id="PTHR34299">
    <property type="entry name" value="DIACYLGLYCEROL KINASE"/>
    <property type="match status" value="1"/>
</dbReference>
<evidence type="ECO:0000256" key="10">
    <source>
        <dbReference type="ARBA" id="ARBA00022723"/>
    </source>
</evidence>
<dbReference type="GO" id="GO:0006654">
    <property type="term" value="P:phosphatidic acid biosynthetic process"/>
    <property type="evidence" value="ECO:0007669"/>
    <property type="project" value="InterPro"/>
</dbReference>
<keyword evidence="11 22" id="KW-0547">Nucleotide-binding</keyword>
<dbReference type="RefSeq" id="WP_096433866.1">
    <property type="nucleotide sequence ID" value="NZ_NTJD01000007.1"/>
</dbReference>
<dbReference type="InterPro" id="IPR000829">
    <property type="entry name" value="DAGK"/>
</dbReference>
<feature type="binding site" evidence="23">
    <location>
        <position position="82"/>
    </location>
    <ligand>
        <name>a divalent metal cation</name>
        <dbReference type="ChEBI" id="CHEBI:60240"/>
    </ligand>
</feature>
<evidence type="ECO:0000256" key="5">
    <source>
        <dbReference type="ARBA" id="ARBA00022475"/>
    </source>
</evidence>
<dbReference type="PROSITE" id="PS01069">
    <property type="entry name" value="DAGK_PROKAR"/>
    <property type="match status" value="1"/>
</dbReference>
<evidence type="ECO:0000256" key="19">
    <source>
        <dbReference type="ARBA" id="ARBA00023264"/>
    </source>
</evidence>
<feature type="binding site" evidence="21">
    <location>
        <position position="75"/>
    </location>
    <ligand>
        <name>substrate</name>
    </ligand>
</feature>
<evidence type="ECO:0000256" key="20">
    <source>
        <dbReference type="PIRSR" id="PIRSR600829-1"/>
    </source>
</evidence>
<feature type="binding site" evidence="22">
    <location>
        <position position="82"/>
    </location>
    <ligand>
        <name>ATP</name>
        <dbReference type="ChEBI" id="CHEBI:30616"/>
    </ligand>
</feature>
<evidence type="ECO:0000256" key="14">
    <source>
        <dbReference type="ARBA" id="ARBA00022842"/>
    </source>
</evidence>
<evidence type="ECO:0000256" key="7">
    <source>
        <dbReference type="ARBA" id="ARBA00022519"/>
    </source>
</evidence>
<keyword evidence="12 24" id="KW-0418">Kinase</keyword>
<evidence type="ECO:0000256" key="12">
    <source>
        <dbReference type="ARBA" id="ARBA00022777"/>
    </source>
</evidence>
<comment type="cofactor">
    <cofactor evidence="23">
        <name>Mg(2+)</name>
        <dbReference type="ChEBI" id="CHEBI:18420"/>
    </cofactor>
    <text evidence="23">Mn(2+), Zn(2+), Cd(2+) and Co(2+) support activity to lesser extents.</text>
</comment>
<reference evidence="25 26" key="1">
    <citation type="submission" date="2017-09" db="EMBL/GenBank/DDBJ databases">
        <title>A multilocus sequence analysis scheme for characterization of bacteria in the genus Thioclava.</title>
        <authorList>
            <person name="Liu Y."/>
            <person name="Shao Z."/>
        </authorList>
    </citation>
    <scope>NUCLEOTIDE SEQUENCE [LARGE SCALE GENOMIC DNA]</scope>
    <source>
        <strain evidence="25 26">CAU 1312</strain>
    </source>
</reference>
<keyword evidence="6" id="KW-0444">Lipid biosynthesis</keyword>
<keyword evidence="5" id="KW-1003">Cell membrane</keyword>
<keyword evidence="18" id="KW-0594">Phospholipid biosynthesis</keyword>
<dbReference type="GO" id="GO:0005886">
    <property type="term" value="C:plasma membrane"/>
    <property type="evidence" value="ECO:0007669"/>
    <property type="project" value="UniProtKB-SubCell"/>
</dbReference>
<dbReference type="Gene3D" id="1.10.287.3610">
    <property type="match status" value="1"/>
</dbReference>
<keyword evidence="14 23" id="KW-0460">Magnesium</keyword>
<feature type="binding site" evidence="23">
    <location>
        <position position="34"/>
    </location>
    <ligand>
        <name>a divalent metal cation</name>
        <dbReference type="ChEBI" id="CHEBI:60240"/>
    </ligand>
</feature>
<evidence type="ECO:0000256" key="2">
    <source>
        <dbReference type="ARBA" id="ARBA00005967"/>
    </source>
</evidence>
<evidence type="ECO:0000313" key="25">
    <source>
        <dbReference type="EMBL" id="PCD76217.1"/>
    </source>
</evidence>
<keyword evidence="26" id="KW-1185">Reference proteome</keyword>
<proteinExistence type="inferred from homology"/>
<evidence type="ECO:0000256" key="15">
    <source>
        <dbReference type="ARBA" id="ARBA00022989"/>
    </source>
</evidence>
<dbReference type="GO" id="GO:0005524">
    <property type="term" value="F:ATP binding"/>
    <property type="evidence" value="ECO:0007669"/>
    <property type="project" value="UniProtKB-KW"/>
</dbReference>
<dbReference type="PANTHER" id="PTHR34299:SF1">
    <property type="entry name" value="DIACYLGLYCEROL KINASE"/>
    <property type="match status" value="1"/>
</dbReference>
<evidence type="ECO:0000256" key="16">
    <source>
        <dbReference type="ARBA" id="ARBA00023098"/>
    </source>
</evidence>